<organism evidence="2">
    <name type="scientific">White spot syndrome virus</name>
    <dbReference type="NCBI Taxonomy" id="342409"/>
    <lineage>
        <taxon>Viruses</taxon>
        <taxon>Viruses incertae sedis</taxon>
        <taxon>Naldaviricetes</taxon>
        <taxon>Nimaviridae</taxon>
        <taxon>Whispovirus</taxon>
    </lineage>
</organism>
<name>A0A2D3I6C7_9VIRU</name>
<evidence type="ECO:0000313" key="2">
    <source>
        <dbReference type="EMBL" id="ATU83935.1"/>
    </source>
</evidence>
<protein>
    <submittedName>
        <fullName evidence="2">ORF247</fullName>
    </submittedName>
</protein>
<dbReference type="EMBL" id="MF768985">
    <property type="protein sequence ID" value="ATU83935.1"/>
    <property type="molecule type" value="Genomic_DNA"/>
</dbReference>
<feature type="region of interest" description="Disordered" evidence="1">
    <location>
        <begin position="54"/>
        <end position="73"/>
    </location>
</feature>
<feature type="compositionally biased region" description="Basic and acidic residues" evidence="1">
    <location>
        <begin position="63"/>
        <end position="73"/>
    </location>
</feature>
<evidence type="ECO:0000256" key="1">
    <source>
        <dbReference type="SAM" id="MobiDB-lite"/>
    </source>
</evidence>
<reference evidence="2" key="1">
    <citation type="journal article" date="2018" name="Aquaculture">
        <title>Complete genome sequence of a white spot syndrome virus associated with a disease incursion in Australia.</title>
        <authorList>
            <person name="Oakey J."/>
            <person name="Smith C.S."/>
        </authorList>
    </citation>
    <scope>NUCLEOTIDE SEQUENCE [LARGE SCALE GENOMIC DNA]</scope>
    <source>
        <strain evidence="2">WSSV-AU</strain>
    </source>
</reference>
<dbReference type="Proteomes" id="UP000267516">
    <property type="component" value="Segment"/>
</dbReference>
<accession>A0A2D3I6C7</accession>
<sequence length="73" mass="8486">MRWRMSKISSLKGRSEEAIPVLGAHPLQKRLFQKLNKVKVRFWTSHFWSNLTLGRPSGPPSELDIRPTERSTL</sequence>
<proteinExistence type="predicted"/>